<reference evidence="1 2" key="1">
    <citation type="submission" date="2021-06" db="EMBL/GenBank/DDBJ databases">
        <title>Sphingomonas sp. XMGL2, whole genome shotgun sequencing project.</title>
        <authorList>
            <person name="Zhao G."/>
            <person name="Shen L."/>
        </authorList>
    </citation>
    <scope>NUCLEOTIDE SEQUENCE [LARGE SCALE GENOMIC DNA]</scope>
    <source>
        <strain evidence="1 2">XMGL2</strain>
    </source>
</reference>
<evidence type="ECO:0000313" key="1">
    <source>
        <dbReference type="EMBL" id="MBU3077847.1"/>
    </source>
</evidence>
<dbReference type="EMBL" id="JAHKRT010000003">
    <property type="protein sequence ID" value="MBU3077847.1"/>
    <property type="molecule type" value="Genomic_DNA"/>
</dbReference>
<evidence type="ECO:0000313" key="2">
    <source>
        <dbReference type="Proteomes" id="UP000776276"/>
    </source>
</evidence>
<organism evidence="1 2">
    <name type="scientific">Sphingomonas quercus</name>
    <dbReference type="NCBI Taxonomy" id="2842451"/>
    <lineage>
        <taxon>Bacteria</taxon>
        <taxon>Pseudomonadati</taxon>
        <taxon>Pseudomonadota</taxon>
        <taxon>Alphaproteobacteria</taxon>
        <taxon>Sphingomonadales</taxon>
        <taxon>Sphingomonadaceae</taxon>
        <taxon>Sphingomonas</taxon>
    </lineage>
</organism>
<comment type="caution">
    <text evidence="1">The sequence shown here is derived from an EMBL/GenBank/DDBJ whole genome shotgun (WGS) entry which is preliminary data.</text>
</comment>
<proteinExistence type="predicted"/>
<keyword evidence="2" id="KW-1185">Reference proteome</keyword>
<sequence length="62" mass="6679">MATRALSPEITAPYVLALRERLPKSRDAPVAASIEVTDITMPAESIADAQAHGRIIPIWKPA</sequence>
<gene>
    <name evidence="1" type="ORF">KOF26_08225</name>
</gene>
<dbReference type="Proteomes" id="UP000776276">
    <property type="component" value="Unassembled WGS sequence"/>
</dbReference>
<accession>A0ABS6BJ25</accession>
<protein>
    <submittedName>
        <fullName evidence="1">Uncharacterized protein</fullName>
    </submittedName>
</protein>
<dbReference type="RefSeq" id="WP_216322952.1">
    <property type="nucleotide sequence ID" value="NZ_JAHKRT010000003.1"/>
</dbReference>
<name>A0ABS6BJ25_9SPHN</name>